<feature type="binding site" evidence="21">
    <location>
        <position position="366"/>
    </location>
    <ligand>
        <name>Zn(2+)</name>
        <dbReference type="ChEBI" id="CHEBI:29105"/>
        <note>catalytic</note>
    </ligand>
</feature>
<evidence type="ECO:0000256" key="18">
    <source>
        <dbReference type="ARBA" id="ARBA00023157"/>
    </source>
</evidence>
<dbReference type="SUPFAM" id="SSF55486">
    <property type="entry name" value="Metalloproteases ('zincins'), catalytic domain"/>
    <property type="match status" value="1"/>
</dbReference>
<dbReference type="Gene3D" id="1.25.50.20">
    <property type="match status" value="1"/>
</dbReference>
<evidence type="ECO:0000256" key="13">
    <source>
        <dbReference type="ARBA" id="ARBA00022833"/>
    </source>
</evidence>
<comment type="caution">
    <text evidence="27">The sequence shown here is derived from an EMBL/GenBank/DDBJ whole genome shotgun (WGS) entry which is preliminary data.</text>
</comment>
<comment type="cofactor">
    <cofactor evidence="21 23">
        <name>Zn(2+)</name>
        <dbReference type="ChEBI" id="CHEBI:29105"/>
    </cofactor>
    <text evidence="21 23">Binds 1 zinc ion per subunit.</text>
</comment>
<dbReference type="GO" id="GO:0005737">
    <property type="term" value="C:cytoplasm"/>
    <property type="evidence" value="ECO:0007669"/>
    <property type="project" value="TreeGrafter"/>
</dbReference>
<dbReference type="GO" id="GO:0005615">
    <property type="term" value="C:extracellular space"/>
    <property type="evidence" value="ECO:0007669"/>
    <property type="project" value="TreeGrafter"/>
</dbReference>
<evidence type="ECO:0000256" key="23">
    <source>
        <dbReference type="RuleBase" id="RU364040"/>
    </source>
</evidence>
<feature type="domain" description="Aminopeptidase N-like N-terminal" evidence="26">
    <location>
        <begin position="73"/>
        <end position="260"/>
    </location>
</feature>
<feature type="site" description="Transition state stabilizer" evidence="22">
    <location>
        <position position="448"/>
    </location>
</feature>
<evidence type="ECO:0000256" key="1">
    <source>
        <dbReference type="ARBA" id="ARBA00000098"/>
    </source>
</evidence>
<dbReference type="InterPro" id="IPR027268">
    <property type="entry name" value="Peptidase_M4/M1_CTD_sf"/>
</dbReference>
<dbReference type="Gene3D" id="1.10.390.10">
    <property type="entry name" value="Neutral Protease Domain 2"/>
    <property type="match status" value="1"/>
</dbReference>
<keyword evidence="5 23" id="KW-0031">Aminopeptidase</keyword>
<evidence type="ECO:0000313" key="28">
    <source>
        <dbReference type="Proteomes" id="UP001054837"/>
    </source>
</evidence>
<evidence type="ECO:0000256" key="5">
    <source>
        <dbReference type="ARBA" id="ARBA00022438"/>
    </source>
</evidence>
<feature type="transmembrane region" description="Helical" evidence="23">
    <location>
        <begin position="21"/>
        <end position="43"/>
    </location>
</feature>
<dbReference type="InterPro" id="IPR050344">
    <property type="entry name" value="Peptidase_M1_aminopeptidases"/>
</dbReference>
<dbReference type="Gene3D" id="2.60.40.1910">
    <property type="match status" value="1"/>
</dbReference>
<keyword evidence="6" id="KW-1003">Cell membrane</keyword>
<dbReference type="GO" id="GO:0016285">
    <property type="term" value="F:alanyl aminopeptidase activity"/>
    <property type="evidence" value="ECO:0007669"/>
    <property type="project" value="UniProtKB-EC"/>
</dbReference>
<dbReference type="InterPro" id="IPR014782">
    <property type="entry name" value="Peptidase_M1_dom"/>
</dbReference>
<dbReference type="EC" id="3.4.11.-" evidence="23"/>
<dbReference type="GO" id="GO:0006508">
    <property type="term" value="P:proteolysis"/>
    <property type="evidence" value="ECO:0007669"/>
    <property type="project" value="UniProtKB-KW"/>
</dbReference>
<keyword evidence="16 23" id="KW-0482">Metalloprotease</keyword>
<dbReference type="Gene3D" id="2.60.40.1730">
    <property type="entry name" value="tricorn interacting facor f3 domain"/>
    <property type="match status" value="1"/>
</dbReference>
<evidence type="ECO:0000256" key="3">
    <source>
        <dbReference type="ARBA" id="ARBA00004609"/>
    </source>
</evidence>
<dbReference type="CDD" id="cd09601">
    <property type="entry name" value="M1_APN-Q_like"/>
    <property type="match status" value="1"/>
</dbReference>
<dbReference type="FunFam" id="2.60.40.1910:FF:000008">
    <property type="entry name" value="Aminopeptidase"/>
    <property type="match status" value="1"/>
</dbReference>
<keyword evidence="15 23" id="KW-1133">Transmembrane helix</keyword>
<dbReference type="InterPro" id="IPR024571">
    <property type="entry name" value="ERAP1-like_C_dom"/>
</dbReference>
<keyword evidence="8 23" id="KW-0645">Protease</keyword>
<dbReference type="FunFam" id="2.60.40.1730:FF:000012">
    <property type="entry name" value="Aminopeptidase N"/>
    <property type="match status" value="1"/>
</dbReference>
<keyword evidence="7" id="KW-0336">GPI-anchor</keyword>
<evidence type="ECO:0000259" key="26">
    <source>
        <dbReference type="Pfam" id="PF17900"/>
    </source>
</evidence>
<protein>
    <recommendedName>
        <fullName evidence="23">Aminopeptidase</fullName>
        <ecNumber evidence="23">3.4.11.-</ecNumber>
    </recommendedName>
</protein>
<evidence type="ECO:0000256" key="11">
    <source>
        <dbReference type="ARBA" id="ARBA00022729"/>
    </source>
</evidence>
<keyword evidence="7" id="KW-0449">Lipoprotein</keyword>
<keyword evidence="13 21" id="KW-0862">Zinc</keyword>
<dbReference type="GO" id="GO:0070006">
    <property type="term" value="F:metalloaminopeptidase activity"/>
    <property type="evidence" value="ECO:0007669"/>
    <property type="project" value="TreeGrafter"/>
</dbReference>
<dbReference type="InterPro" id="IPR034016">
    <property type="entry name" value="M1_APN-typ"/>
</dbReference>
<keyword evidence="17 23" id="KW-0472">Membrane</keyword>
<dbReference type="Proteomes" id="UP001054837">
    <property type="component" value="Unassembled WGS sequence"/>
</dbReference>
<feature type="binding site" evidence="21">
    <location>
        <position position="362"/>
    </location>
    <ligand>
        <name>Zn(2+)</name>
        <dbReference type="ChEBI" id="CHEBI:29105"/>
        <note>catalytic</note>
    </ligand>
</feature>
<dbReference type="InterPro" id="IPR042097">
    <property type="entry name" value="Aminopeptidase_N-like_N_sf"/>
</dbReference>
<keyword evidence="9 23" id="KW-0812">Transmembrane</keyword>
<dbReference type="GO" id="GO:0042277">
    <property type="term" value="F:peptide binding"/>
    <property type="evidence" value="ECO:0007669"/>
    <property type="project" value="TreeGrafter"/>
</dbReference>
<evidence type="ECO:0000256" key="2">
    <source>
        <dbReference type="ARBA" id="ARBA00004606"/>
    </source>
</evidence>
<keyword evidence="12 23" id="KW-0378">Hydrolase</keyword>
<feature type="active site" description="Proton acceptor" evidence="20">
    <location>
        <position position="363"/>
    </location>
</feature>
<dbReference type="Pfam" id="PF17900">
    <property type="entry name" value="Peptidase_M1_N"/>
    <property type="match status" value="1"/>
</dbReference>
<keyword evidence="10 21" id="KW-0479">Metal-binding</keyword>
<evidence type="ECO:0000259" key="24">
    <source>
        <dbReference type="Pfam" id="PF01433"/>
    </source>
</evidence>
<gene>
    <name evidence="27" type="primary">ANPEP</name>
    <name evidence="27" type="ORF">CDAR_127411</name>
</gene>
<evidence type="ECO:0000256" key="19">
    <source>
        <dbReference type="ARBA" id="ARBA00023180"/>
    </source>
</evidence>
<dbReference type="FunFam" id="1.25.50.20:FF:000001">
    <property type="entry name" value="Aminopeptidase"/>
    <property type="match status" value="1"/>
</dbReference>
<dbReference type="Pfam" id="PF11838">
    <property type="entry name" value="ERAP1_C"/>
    <property type="match status" value="1"/>
</dbReference>
<comment type="similarity">
    <text evidence="4 23">Belongs to the peptidase M1 family.</text>
</comment>
<dbReference type="SUPFAM" id="SSF63737">
    <property type="entry name" value="Leukotriene A4 hydrolase N-terminal domain"/>
    <property type="match status" value="1"/>
</dbReference>
<dbReference type="PANTHER" id="PTHR11533">
    <property type="entry name" value="PROTEASE M1 ZINC METALLOPROTEASE"/>
    <property type="match status" value="1"/>
</dbReference>
<dbReference type="GO" id="GO:0098552">
    <property type="term" value="C:side of membrane"/>
    <property type="evidence" value="ECO:0007669"/>
    <property type="project" value="UniProtKB-KW"/>
</dbReference>
<keyword evidence="28" id="KW-1185">Reference proteome</keyword>
<keyword evidence="18" id="KW-1015">Disulfide bond</keyword>
<dbReference type="InterPro" id="IPR045357">
    <property type="entry name" value="Aminopeptidase_N-like_N"/>
</dbReference>
<comment type="catalytic activity">
    <reaction evidence="1">
        <text>Release of an N-terminal amino acid, Xaa-|-Yaa- from a peptide, amide or arylamide. Xaa is preferably Ala, but may be most amino acids including Pro (slow action). When a terminal hydrophobic residue is followed by a prolyl residue, the two may be released as an intact Xaa-Pro dipeptide.</text>
        <dbReference type="EC" id="3.4.11.2"/>
    </reaction>
</comment>
<comment type="subcellular location">
    <subcellularLocation>
        <location evidence="3">Cell membrane</location>
        <topology evidence="3">Lipid-anchor</topology>
        <topology evidence="3">GPI-anchor</topology>
    </subcellularLocation>
    <subcellularLocation>
        <location evidence="2">Membrane</location>
        <topology evidence="2">Single-pass type II membrane protein</topology>
    </subcellularLocation>
</comment>
<evidence type="ECO:0000256" key="7">
    <source>
        <dbReference type="ARBA" id="ARBA00022622"/>
    </source>
</evidence>
<evidence type="ECO:0000256" key="12">
    <source>
        <dbReference type="ARBA" id="ARBA00022801"/>
    </source>
</evidence>
<sequence length="932" mass="106899">MDSHSGKDKQRKGYFVPHWALLGAGALAALLVLVVGLLVGYLAPCGTRGGGKDKGEDELPKTLPYVRLPRSVVPDHYDLELQPFIYPGNFTFSGKVRILIRALEATDNVTLHINNVTVREESVRLTGPNAPSLKSVSEDKERQFFILHLGGNLAAGHHYEVSMEYVGSLNDQLAGFYRSSYKDPLGETRWLATTQFQPTDARRAFPCFDEPGLKATFNISLVRPANMTSLSNMPLLQSESRQEGWVMDRFERTVRMSTYLLAFIVSDFERRGDDKFAVWSRKSVLDTTAYALQVGPAILSFYETFFKVKYPLPKTDMVAVPDFSAGAMENWGLITYRETALLYDPRYSSASNRQRVATVISHELAHQWFGNLVTPQWWDDLWLNEGFASYVEYLGVGAVHPEWAMDEQFVLDDLQDVLDLDCLKSSHPISLPVRHPDEINEIFDRISYAKGASIIRMMKYFLGDDNFKNGLMNYLNAKKFDNAVQDDLWEHLTKVQGNGADLIDVKKVMDSWTLQMGYPVVNVIRDYSAGTASVDQTRFLLEKGTVDMSSWEVPFTYTDGLNPDWMPKTKMWLHKTNGSLSGLPSRSYWVVGNVQEVGYYRVNYDDHNWQLLILQLQQDHKKIHTVNRAQIIDDALDLARAGQLNYHVALNTTLYLAREEDYLPWKAALHGFGFIDSMICRSPVYGKWKTYLMEQLQRTYDLLGWEESSDENILTQFKRVTTLAWLCGYGHEDCVQKARDKFSKWRQNPEDFSIVPPNLRSVVYCTAVKHGGEDVWDFMWQRYKVEQVASEKDKFMYALACAQEPWLLTRYLNWSLSSESGIRRQDGSYVFRSVGAKLYGRDLTFNYIRDKWDVIFDRYGKSFFAISGLLKSVTSSLNTPFELTQLKEFYQLHKNRLGTAKRAFQQSIEGAEANVRWMDGHYAHIVTWLQAK</sequence>
<evidence type="ECO:0000256" key="14">
    <source>
        <dbReference type="ARBA" id="ARBA00022968"/>
    </source>
</evidence>
<dbReference type="PANTHER" id="PTHR11533:SF294">
    <property type="entry name" value="THYROTROPIN-RELEASING HORMONE-DEGRADING ECTOENZYME"/>
    <property type="match status" value="1"/>
</dbReference>
<dbReference type="PRINTS" id="PR00756">
    <property type="entry name" value="ALADIPTASE"/>
</dbReference>
<dbReference type="GO" id="GO:0043171">
    <property type="term" value="P:peptide catabolic process"/>
    <property type="evidence" value="ECO:0007669"/>
    <property type="project" value="TreeGrafter"/>
</dbReference>
<dbReference type="Pfam" id="PF01433">
    <property type="entry name" value="Peptidase_M1"/>
    <property type="match status" value="1"/>
</dbReference>
<feature type="domain" description="Peptidase M1 membrane alanine aminopeptidase" evidence="24">
    <location>
        <begin position="290"/>
        <end position="512"/>
    </location>
</feature>
<keyword evidence="19" id="KW-0325">Glycoprotein</keyword>
<reference evidence="27 28" key="1">
    <citation type="submission" date="2021-06" db="EMBL/GenBank/DDBJ databases">
        <title>Caerostris darwini draft genome.</title>
        <authorList>
            <person name="Kono N."/>
            <person name="Arakawa K."/>
        </authorList>
    </citation>
    <scope>NUCLEOTIDE SEQUENCE [LARGE SCALE GENOMIC DNA]</scope>
</reference>
<dbReference type="EMBL" id="BPLQ01011964">
    <property type="protein sequence ID" value="GIY61649.1"/>
    <property type="molecule type" value="Genomic_DNA"/>
</dbReference>
<evidence type="ECO:0000313" key="27">
    <source>
        <dbReference type="EMBL" id="GIY61649.1"/>
    </source>
</evidence>
<dbReference type="GO" id="GO:0008270">
    <property type="term" value="F:zinc ion binding"/>
    <property type="evidence" value="ECO:0007669"/>
    <property type="project" value="UniProtKB-UniRule"/>
</dbReference>
<feature type="binding site" evidence="21">
    <location>
        <position position="385"/>
    </location>
    <ligand>
        <name>Zn(2+)</name>
        <dbReference type="ChEBI" id="CHEBI:29105"/>
        <note>catalytic</note>
    </ligand>
</feature>
<feature type="domain" description="ERAP1-like C-terminal" evidence="25">
    <location>
        <begin position="589"/>
        <end position="912"/>
    </location>
</feature>
<evidence type="ECO:0000256" key="6">
    <source>
        <dbReference type="ARBA" id="ARBA00022475"/>
    </source>
</evidence>
<evidence type="ECO:0000256" key="22">
    <source>
        <dbReference type="PIRSR" id="PIRSR634016-4"/>
    </source>
</evidence>
<evidence type="ECO:0000256" key="8">
    <source>
        <dbReference type="ARBA" id="ARBA00022670"/>
    </source>
</evidence>
<dbReference type="GO" id="GO:0005886">
    <property type="term" value="C:plasma membrane"/>
    <property type="evidence" value="ECO:0007669"/>
    <property type="project" value="UniProtKB-SubCell"/>
</dbReference>
<evidence type="ECO:0000256" key="16">
    <source>
        <dbReference type="ARBA" id="ARBA00023049"/>
    </source>
</evidence>
<dbReference type="FunFam" id="1.10.390.10:FF:000001">
    <property type="entry name" value="Aminopeptidase"/>
    <property type="match status" value="1"/>
</dbReference>
<keyword evidence="14" id="KW-0735">Signal-anchor</keyword>
<accession>A0AAV4UVC3</accession>
<keyword evidence="11" id="KW-0732">Signal</keyword>
<evidence type="ECO:0000256" key="10">
    <source>
        <dbReference type="ARBA" id="ARBA00022723"/>
    </source>
</evidence>
<organism evidence="27 28">
    <name type="scientific">Caerostris darwini</name>
    <dbReference type="NCBI Taxonomy" id="1538125"/>
    <lineage>
        <taxon>Eukaryota</taxon>
        <taxon>Metazoa</taxon>
        <taxon>Ecdysozoa</taxon>
        <taxon>Arthropoda</taxon>
        <taxon>Chelicerata</taxon>
        <taxon>Arachnida</taxon>
        <taxon>Araneae</taxon>
        <taxon>Araneomorphae</taxon>
        <taxon>Entelegynae</taxon>
        <taxon>Araneoidea</taxon>
        <taxon>Araneidae</taxon>
        <taxon>Caerostris</taxon>
    </lineage>
</organism>
<evidence type="ECO:0000256" key="15">
    <source>
        <dbReference type="ARBA" id="ARBA00022989"/>
    </source>
</evidence>
<evidence type="ECO:0000256" key="4">
    <source>
        <dbReference type="ARBA" id="ARBA00010136"/>
    </source>
</evidence>
<evidence type="ECO:0000256" key="17">
    <source>
        <dbReference type="ARBA" id="ARBA00023136"/>
    </source>
</evidence>
<dbReference type="InterPro" id="IPR001930">
    <property type="entry name" value="Peptidase_M1"/>
</dbReference>
<proteinExistence type="inferred from homology"/>
<evidence type="ECO:0000259" key="25">
    <source>
        <dbReference type="Pfam" id="PF11838"/>
    </source>
</evidence>
<evidence type="ECO:0000256" key="9">
    <source>
        <dbReference type="ARBA" id="ARBA00022692"/>
    </source>
</evidence>
<evidence type="ECO:0000256" key="20">
    <source>
        <dbReference type="PIRSR" id="PIRSR634016-1"/>
    </source>
</evidence>
<evidence type="ECO:0000256" key="21">
    <source>
        <dbReference type="PIRSR" id="PIRSR634016-3"/>
    </source>
</evidence>
<name>A0AAV4UVC3_9ARAC</name>
<dbReference type="AlphaFoldDB" id="A0AAV4UVC3"/>